<dbReference type="OrthoDB" id="2286379at2759"/>
<dbReference type="PANTHER" id="PTHR46599">
    <property type="entry name" value="PIGGYBAC TRANSPOSABLE ELEMENT-DERIVED PROTEIN 4"/>
    <property type="match status" value="1"/>
</dbReference>
<gene>
    <name evidence="3" type="ORF">INT47_006434</name>
</gene>
<feature type="region of interest" description="Disordered" evidence="1">
    <location>
        <begin position="1"/>
        <end position="44"/>
    </location>
</feature>
<dbReference type="EMBL" id="JAEPRD010000247">
    <property type="protein sequence ID" value="KAG2193134.1"/>
    <property type="molecule type" value="Genomic_DNA"/>
</dbReference>
<dbReference type="AlphaFoldDB" id="A0A8H7UWD8"/>
<evidence type="ECO:0000313" key="4">
    <source>
        <dbReference type="Proteomes" id="UP000603453"/>
    </source>
</evidence>
<accession>A0A8H7UWD8</accession>
<dbReference type="Pfam" id="PF13843">
    <property type="entry name" value="DDE_Tnp_1_7"/>
    <property type="match status" value="1"/>
</dbReference>
<proteinExistence type="predicted"/>
<dbReference type="InterPro" id="IPR029526">
    <property type="entry name" value="PGBD"/>
</dbReference>
<evidence type="ECO:0000313" key="3">
    <source>
        <dbReference type="EMBL" id="KAG2193134.1"/>
    </source>
</evidence>
<keyword evidence="4" id="KW-1185">Reference proteome</keyword>
<protein>
    <recommendedName>
        <fullName evidence="2">PiggyBac transposable element-derived protein domain-containing protein</fullName>
    </recommendedName>
</protein>
<sequence>MKFKGPARSRQPPAPVRVPAMAQDEEQSTASESEDEINDETSFSFNNDWTIGSATYDPVRNMADPLYQINRFLAAFNETLSKALVTEKYLCIDESINQWLGSGKPNLKKVPRKPHPIGQEFKTLADNHTYCILQLDTVSDKAPKEFDDVDRNLVATVKRLCKPWFTSGRTIIADCWFGSPEMTTKLLDQGLFSIMQVNKRAYWPRGMPSTDIIQCLCPERNSFAAMSKVDDSGRTIFVCLYRDKKAKALISSCSTTTPSTQFYQDSNGSVLRRPQIFQDYETQKSSVDANNNRRDNMVSIHDAMKKYRWEVLATKFGQMMVKRILHAKLKSRLAMSLLHKLKDAEILSGEQYGAAIVTRNKRNIERAHQYIPISRTGVPK</sequence>
<dbReference type="Proteomes" id="UP000603453">
    <property type="component" value="Unassembled WGS sequence"/>
</dbReference>
<organism evidence="3 4">
    <name type="scientific">Mucor saturninus</name>
    <dbReference type="NCBI Taxonomy" id="64648"/>
    <lineage>
        <taxon>Eukaryota</taxon>
        <taxon>Fungi</taxon>
        <taxon>Fungi incertae sedis</taxon>
        <taxon>Mucoromycota</taxon>
        <taxon>Mucoromycotina</taxon>
        <taxon>Mucoromycetes</taxon>
        <taxon>Mucorales</taxon>
        <taxon>Mucorineae</taxon>
        <taxon>Mucoraceae</taxon>
        <taxon>Mucor</taxon>
    </lineage>
</organism>
<name>A0A8H7UWD8_9FUNG</name>
<reference evidence="3" key="1">
    <citation type="submission" date="2020-12" db="EMBL/GenBank/DDBJ databases">
        <title>Metabolic potential, ecology and presence of endohyphal bacteria is reflected in genomic diversity of Mucoromycotina.</title>
        <authorList>
            <person name="Muszewska A."/>
            <person name="Okrasinska A."/>
            <person name="Steczkiewicz K."/>
            <person name="Drgas O."/>
            <person name="Orlowska M."/>
            <person name="Perlinska-Lenart U."/>
            <person name="Aleksandrzak-Piekarczyk T."/>
            <person name="Szatraj K."/>
            <person name="Zielenkiewicz U."/>
            <person name="Pilsyk S."/>
            <person name="Malc E."/>
            <person name="Mieczkowski P."/>
            <person name="Kruszewska J.S."/>
            <person name="Biernat P."/>
            <person name="Pawlowska J."/>
        </authorList>
    </citation>
    <scope>NUCLEOTIDE SEQUENCE</scope>
    <source>
        <strain evidence="3">WA0000017839</strain>
    </source>
</reference>
<comment type="caution">
    <text evidence="3">The sequence shown here is derived from an EMBL/GenBank/DDBJ whole genome shotgun (WGS) entry which is preliminary data.</text>
</comment>
<evidence type="ECO:0000259" key="2">
    <source>
        <dbReference type="Pfam" id="PF13843"/>
    </source>
</evidence>
<feature type="domain" description="PiggyBac transposable element-derived protein" evidence="2">
    <location>
        <begin position="63"/>
        <end position="297"/>
    </location>
</feature>
<evidence type="ECO:0000256" key="1">
    <source>
        <dbReference type="SAM" id="MobiDB-lite"/>
    </source>
</evidence>
<feature type="compositionally biased region" description="Acidic residues" evidence="1">
    <location>
        <begin position="23"/>
        <end position="39"/>
    </location>
</feature>
<dbReference type="PANTHER" id="PTHR46599:SF3">
    <property type="entry name" value="PIGGYBAC TRANSPOSABLE ELEMENT-DERIVED PROTEIN 4"/>
    <property type="match status" value="1"/>
</dbReference>